<name>H3ASX0_LATCH</name>
<protein>
    <recommendedName>
        <fullName evidence="8">Kinesin-like protein</fullName>
    </recommendedName>
</protein>
<accession>H3ASX0</accession>
<dbReference type="Pfam" id="PF00225">
    <property type="entry name" value="Kinesin"/>
    <property type="match status" value="1"/>
</dbReference>
<dbReference type="GO" id="GO:0003777">
    <property type="term" value="F:microtubule motor activity"/>
    <property type="evidence" value="ECO:0007669"/>
    <property type="project" value="InterPro"/>
</dbReference>
<dbReference type="EMBL" id="AFYH01176008">
    <property type="status" value="NOT_ANNOTATED_CDS"/>
    <property type="molecule type" value="Genomic_DNA"/>
</dbReference>
<dbReference type="STRING" id="7897.ENSLACP00000012741"/>
<dbReference type="EMBL" id="AFYH01176012">
    <property type="status" value="NOT_ANNOTATED_CDS"/>
    <property type="molecule type" value="Genomic_DNA"/>
</dbReference>
<keyword evidence="5 7" id="KW-0505">Motor protein</keyword>
<organism evidence="11 12">
    <name type="scientific">Latimeria chalumnae</name>
    <name type="common">Coelacanth</name>
    <dbReference type="NCBI Taxonomy" id="7897"/>
    <lineage>
        <taxon>Eukaryota</taxon>
        <taxon>Metazoa</taxon>
        <taxon>Chordata</taxon>
        <taxon>Craniata</taxon>
        <taxon>Vertebrata</taxon>
        <taxon>Euteleostomi</taxon>
        <taxon>Coelacanthiformes</taxon>
        <taxon>Coelacanthidae</taxon>
        <taxon>Latimeria</taxon>
    </lineage>
</organism>
<evidence type="ECO:0000256" key="8">
    <source>
        <dbReference type="RuleBase" id="RU000394"/>
    </source>
</evidence>
<keyword evidence="8" id="KW-0493">Microtubule</keyword>
<comment type="subcellular location">
    <subcellularLocation>
        <location evidence="1">Cytoplasm</location>
        <location evidence="1">Cytoskeleton</location>
    </subcellularLocation>
</comment>
<dbReference type="EMBL" id="AFYH01176007">
    <property type="status" value="NOT_ANNOTATED_CDS"/>
    <property type="molecule type" value="Genomic_DNA"/>
</dbReference>
<dbReference type="InterPro" id="IPR027417">
    <property type="entry name" value="P-loop_NTPase"/>
</dbReference>
<dbReference type="GO" id="GO:0000280">
    <property type="term" value="P:nuclear division"/>
    <property type="evidence" value="ECO:0007669"/>
    <property type="project" value="UniProtKB-ARBA"/>
</dbReference>
<dbReference type="CDD" id="cd01374">
    <property type="entry name" value="KISc_CENP_E"/>
    <property type="match status" value="1"/>
</dbReference>
<dbReference type="eggNOG" id="KOG0242">
    <property type="taxonomic scope" value="Eukaryota"/>
</dbReference>
<proteinExistence type="inferred from homology"/>
<evidence type="ECO:0000256" key="1">
    <source>
        <dbReference type="ARBA" id="ARBA00004245"/>
    </source>
</evidence>
<feature type="domain" description="Kinesin motor" evidence="10">
    <location>
        <begin position="1"/>
        <end position="286"/>
    </location>
</feature>
<keyword evidence="6" id="KW-0963">Cytoplasm</keyword>
<dbReference type="PROSITE" id="PS00411">
    <property type="entry name" value="KINESIN_MOTOR_1"/>
    <property type="match status" value="1"/>
</dbReference>
<dbReference type="GO" id="GO:0000779">
    <property type="term" value="C:condensed chromosome, centromeric region"/>
    <property type="evidence" value="ECO:0007669"/>
    <property type="project" value="UniProtKB-ARBA"/>
</dbReference>
<evidence type="ECO:0000256" key="9">
    <source>
        <dbReference type="SAM" id="Coils"/>
    </source>
</evidence>
<dbReference type="InterPro" id="IPR019821">
    <property type="entry name" value="Kinesin_motor_CS"/>
</dbReference>
<dbReference type="HOGENOM" id="CLU_001485_2_0_1"/>
<sequence length="397" mass="45321">FVDRVFHSEETTRKVYQELALPIVHSAIHGYNGTIFAYGQTSSGKTYTMMGTEVSLGVIPQAIHDVFKIISQITNREFLLRVSYMEIYNETATDLICESRKRKPLEVREDINGTIYVSDLTEEVVTEEDQVMQWIKKGEKNRHYGETKMNEHSSRSHTIFRMIIESRDRSELNAENCDGVIMVSHLNLVDLAGSERASQTGAKGVRLKEGCNINRSLFVLGQVIKKLSDQQAGQYGFINYRDSKLTRILQNSLGGNAKTVIICTITPVTLEETLSTLQFASTAKFMKNTPQVNEVLNDEALLKRYRKEILDLKFYLEEIEDKNPDFFFLPIEGSSALKVTLQTRAHAMEKQELAQLLAEKEELQKENDDRIINLTKMIITSGTVLQRDHKNFFETSD</sequence>
<dbReference type="PANTHER" id="PTHR47968:SF75">
    <property type="entry name" value="CENTROMERE-ASSOCIATED PROTEIN E"/>
    <property type="match status" value="1"/>
</dbReference>
<dbReference type="InterPro" id="IPR036961">
    <property type="entry name" value="Kinesin_motor_dom_sf"/>
</dbReference>
<dbReference type="SUPFAM" id="SSF52540">
    <property type="entry name" value="P-loop containing nucleoside triphosphate hydrolases"/>
    <property type="match status" value="1"/>
</dbReference>
<dbReference type="GO" id="GO:0043515">
    <property type="term" value="F:kinetochore binding"/>
    <property type="evidence" value="ECO:0007669"/>
    <property type="project" value="UniProtKB-ARBA"/>
</dbReference>
<evidence type="ECO:0000256" key="2">
    <source>
        <dbReference type="ARBA" id="ARBA00022741"/>
    </source>
</evidence>
<comment type="similarity">
    <text evidence="7 8">Belongs to the TRAFAC class myosin-kinesin ATPase superfamily. Kinesin family.</text>
</comment>
<dbReference type="InterPro" id="IPR001752">
    <property type="entry name" value="Kinesin_motor_dom"/>
</dbReference>
<evidence type="ECO:0000256" key="6">
    <source>
        <dbReference type="ARBA" id="ARBA00023212"/>
    </source>
</evidence>
<dbReference type="FunFam" id="3.40.850.10:FF:000026">
    <property type="entry name" value="Centromere-associated protein E"/>
    <property type="match status" value="1"/>
</dbReference>
<dbReference type="EMBL" id="AFYH01176011">
    <property type="status" value="NOT_ANNOTATED_CDS"/>
    <property type="molecule type" value="Genomic_DNA"/>
</dbReference>
<dbReference type="Bgee" id="ENSLACG00000011222">
    <property type="expression patterns" value="Expressed in muscle tissue and 1 other cell type or tissue"/>
</dbReference>
<feature type="binding site" evidence="7">
    <location>
        <begin position="39"/>
        <end position="46"/>
    </location>
    <ligand>
        <name>ATP</name>
        <dbReference type="ChEBI" id="CHEBI:30616"/>
    </ligand>
</feature>
<dbReference type="GO" id="GO:0008608">
    <property type="term" value="P:attachment of spindle microtubules to kinetochore"/>
    <property type="evidence" value="ECO:0007669"/>
    <property type="project" value="UniProtKB-ARBA"/>
</dbReference>
<keyword evidence="12" id="KW-1185">Reference proteome</keyword>
<dbReference type="GeneTree" id="ENSGT00940000160597"/>
<dbReference type="PROSITE" id="PS50067">
    <property type="entry name" value="KINESIN_MOTOR_2"/>
    <property type="match status" value="1"/>
</dbReference>
<dbReference type="InParanoid" id="H3ASX0"/>
<reference evidence="11" key="3">
    <citation type="submission" date="2025-09" db="UniProtKB">
        <authorList>
            <consortium name="Ensembl"/>
        </authorList>
    </citation>
    <scope>IDENTIFICATION</scope>
</reference>
<dbReference type="GO" id="GO:0005874">
    <property type="term" value="C:microtubule"/>
    <property type="evidence" value="ECO:0007669"/>
    <property type="project" value="UniProtKB-KW"/>
</dbReference>
<evidence type="ECO:0000256" key="4">
    <source>
        <dbReference type="ARBA" id="ARBA00023054"/>
    </source>
</evidence>
<dbReference type="GO" id="GO:0140694">
    <property type="term" value="P:membraneless organelle assembly"/>
    <property type="evidence" value="ECO:0007669"/>
    <property type="project" value="UniProtKB-ARBA"/>
</dbReference>
<evidence type="ECO:0000313" key="11">
    <source>
        <dbReference type="Ensembl" id="ENSLACP00000012741.1"/>
    </source>
</evidence>
<dbReference type="PRINTS" id="PR00380">
    <property type="entry name" value="KINESINHEAVY"/>
</dbReference>
<keyword evidence="6" id="KW-0206">Cytoskeleton</keyword>
<evidence type="ECO:0000256" key="5">
    <source>
        <dbReference type="ARBA" id="ARBA00023175"/>
    </source>
</evidence>
<feature type="coiled-coil region" evidence="9">
    <location>
        <begin position="346"/>
        <end position="373"/>
    </location>
</feature>
<dbReference type="GO" id="GO:0007018">
    <property type="term" value="P:microtubule-based movement"/>
    <property type="evidence" value="ECO:0007669"/>
    <property type="project" value="InterPro"/>
</dbReference>
<evidence type="ECO:0000256" key="3">
    <source>
        <dbReference type="ARBA" id="ARBA00022840"/>
    </source>
</evidence>
<dbReference type="GO" id="GO:0000278">
    <property type="term" value="P:mitotic cell cycle"/>
    <property type="evidence" value="ECO:0007669"/>
    <property type="project" value="UniProtKB-ARBA"/>
</dbReference>
<evidence type="ECO:0000256" key="7">
    <source>
        <dbReference type="PROSITE-ProRule" id="PRU00283"/>
    </source>
</evidence>
<dbReference type="EMBL" id="AFYH01176009">
    <property type="status" value="NOT_ANNOTATED_CDS"/>
    <property type="molecule type" value="Genomic_DNA"/>
</dbReference>
<dbReference type="EMBL" id="AFYH01176010">
    <property type="status" value="NOT_ANNOTATED_CDS"/>
    <property type="molecule type" value="Genomic_DNA"/>
</dbReference>
<dbReference type="InterPro" id="IPR027640">
    <property type="entry name" value="Kinesin-like_fam"/>
</dbReference>
<keyword evidence="4 9" id="KW-0175">Coiled coil</keyword>
<keyword evidence="3 7" id="KW-0067">ATP-binding</keyword>
<dbReference type="OMA" id="NVHETIS"/>
<reference evidence="12" key="1">
    <citation type="submission" date="2011-08" db="EMBL/GenBank/DDBJ databases">
        <title>The draft genome of Latimeria chalumnae.</title>
        <authorList>
            <person name="Di Palma F."/>
            <person name="Alfoldi J."/>
            <person name="Johnson J."/>
            <person name="Berlin A."/>
            <person name="Gnerre S."/>
            <person name="Jaffe D."/>
            <person name="MacCallum I."/>
            <person name="Young S."/>
            <person name="Walker B.J."/>
            <person name="Lander E."/>
            <person name="Lindblad-Toh K."/>
        </authorList>
    </citation>
    <scope>NUCLEOTIDE SEQUENCE [LARGE SCALE GENOMIC DNA]</scope>
    <source>
        <strain evidence="12">Wild caught</strain>
    </source>
</reference>
<dbReference type="PANTHER" id="PTHR47968">
    <property type="entry name" value="CENTROMERE PROTEIN E"/>
    <property type="match status" value="1"/>
</dbReference>
<dbReference type="EMBL" id="AFYH01176006">
    <property type="status" value="NOT_ANNOTATED_CDS"/>
    <property type="molecule type" value="Genomic_DNA"/>
</dbReference>
<dbReference type="SMART" id="SM00129">
    <property type="entry name" value="KISc"/>
    <property type="match status" value="1"/>
</dbReference>
<dbReference type="GO" id="GO:0005524">
    <property type="term" value="F:ATP binding"/>
    <property type="evidence" value="ECO:0007669"/>
    <property type="project" value="UniProtKB-UniRule"/>
</dbReference>
<dbReference type="Ensembl" id="ENSLACT00000012835.1">
    <property type="protein sequence ID" value="ENSLACP00000012741.1"/>
    <property type="gene ID" value="ENSLACG00000011222.1"/>
</dbReference>
<dbReference type="Gene3D" id="3.40.850.10">
    <property type="entry name" value="Kinesin motor domain"/>
    <property type="match status" value="1"/>
</dbReference>
<dbReference type="Proteomes" id="UP000008672">
    <property type="component" value="Unassembled WGS sequence"/>
</dbReference>
<keyword evidence="2 7" id="KW-0547">Nucleotide-binding</keyword>
<evidence type="ECO:0000313" key="12">
    <source>
        <dbReference type="Proteomes" id="UP000008672"/>
    </source>
</evidence>
<dbReference type="GO" id="GO:0008017">
    <property type="term" value="F:microtubule binding"/>
    <property type="evidence" value="ECO:0007669"/>
    <property type="project" value="InterPro"/>
</dbReference>
<dbReference type="GO" id="GO:0007051">
    <property type="term" value="P:spindle organization"/>
    <property type="evidence" value="ECO:0007669"/>
    <property type="project" value="UniProtKB-ARBA"/>
</dbReference>
<reference evidence="11" key="2">
    <citation type="submission" date="2025-08" db="UniProtKB">
        <authorList>
            <consortium name="Ensembl"/>
        </authorList>
    </citation>
    <scope>IDENTIFICATION</scope>
</reference>
<dbReference type="GO" id="GO:0030071">
    <property type="term" value="P:regulation of mitotic metaphase/anaphase transition"/>
    <property type="evidence" value="ECO:0007669"/>
    <property type="project" value="UniProtKB-ARBA"/>
</dbReference>
<dbReference type="AlphaFoldDB" id="H3ASX0"/>
<evidence type="ECO:0000259" key="10">
    <source>
        <dbReference type="PROSITE" id="PS50067"/>
    </source>
</evidence>